<name>D3AL94_9FIRM</name>
<sequence>MYIDYLTDSITRLIQIVNDNMANETEWDIAVQMIKHMDEIPGASIQQVADICHCSIATISRFVKKLNFENFSTFRYKLAMDLFNSPKLNLKMPGEYQIDYAELKENYLETVKTQIDELEKGLSLDEIERAVELLHAAETILIYSHGDLDFHAFQVDLAMHGKASWHVKGYSEMKKALDTLHDNTVVIAPLFSTQNGRQNVEMLHNLGIKMIIVSRGSVNVYEKYADAFFRIRMSETKMDDYLIHLLFDILSMHYRKRYME</sequence>
<organism evidence="2 3">
    <name type="scientific">Hungatella hathewayi DSM 13479</name>
    <dbReference type="NCBI Taxonomy" id="566550"/>
    <lineage>
        <taxon>Bacteria</taxon>
        <taxon>Bacillati</taxon>
        <taxon>Bacillota</taxon>
        <taxon>Clostridia</taxon>
        <taxon>Lachnospirales</taxon>
        <taxon>Lachnospiraceae</taxon>
        <taxon>Hungatella</taxon>
    </lineage>
</organism>
<dbReference type="InterPro" id="IPR009057">
    <property type="entry name" value="Homeodomain-like_sf"/>
</dbReference>
<dbReference type="SUPFAM" id="SSF53697">
    <property type="entry name" value="SIS domain"/>
    <property type="match status" value="1"/>
</dbReference>
<gene>
    <name evidence="2" type="ORF">CLOSTHATH_04388</name>
</gene>
<reference evidence="2 3" key="1">
    <citation type="submission" date="2010-01" db="EMBL/GenBank/DDBJ databases">
        <authorList>
            <person name="Weinstock G."/>
            <person name="Sodergren E."/>
            <person name="Clifton S."/>
            <person name="Fulton L."/>
            <person name="Fulton B."/>
            <person name="Courtney L."/>
            <person name="Fronick C."/>
            <person name="Harrison M."/>
            <person name="Strong C."/>
            <person name="Farmer C."/>
            <person name="Delahaunty K."/>
            <person name="Markovic C."/>
            <person name="Hall O."/>
            <person name="Minx P."/>
            <person name="Tomlinson C."/>
            <person name="Mitreva M."/>
            <person name="Nelson J."/>
            <person name="Hou S."/>
            <person name="Wollam A."/>
            <person name="Pepin K.H."/>
            <person name="Johnson M."/>
            <person name="Bhonagiri V."/>
            <person name="Nash W.E."/>
            <person name="Warren W."/>
            <person name="Chinwalla A."/>
            <person name="Mardis E.R."/>
            <person name="Wilson R.K."/>
        </authorList>
    </citation>
    <scope>NUCLEOTIDE SEQUENCE [LARGE SCALE GENOMIC DNA]</scope>
    <source>
        <strain evidence="2 3">DSM 13479</strain>
    </source>
</reference>
<dbReference type="GO" id="GO:1901135">
    <property type="term" value="P:carbohydrate derivative metabolic process"/>
    <property type="evidence" value="ECO:0007669"/>
    <property type="project" value="InterPro"/>
</dbReference>
<proteinExistence type="predicted"/>
<dbReference type="GO" id="GO:0003700">
    <property type="term" value="F:DNA-binding transcription factor activity"/>
    <property type="evidence" value="ECO:0007669"/>
    <property type="project" value="InterPro"/>
</dbReference>
<evidence type="ECO:0000259" key="1">
    <source>
        <dbReference type="PROSITE" id="PS51071"/>
    </source>
</evidence>
<dbReference type="InterPro" id="IPR036388">
    <property type="entry name" value="WH-like_DNA-bd_sf"/>
</dbReference>
<dbReference type="HOGENOM" id="CLU_055769_6_0_9"/>
<dbReference type="Proteomes" id="UP000004968">
    <property type="component" value="Unassembled WGS sequence"/>
</dbReference>
<dbReference type="InterPro" id="IPR000281">
    <property type="entry name" value="HTH_RpiR"/>
</dbReference>
<dbReference type="GO" id="GO:0097367">
    <property type="term" value="F:carbohydrate derivative binding"/>
    <property type="evidence" value="ECO:0007669"/>
    <property type="project" value="InterPro"/>
</dbReference>
<protein>
    <recommendedName>
        <fullName evidence="1">HTH rpiR-type domain-containing protein</fullName>
    </recommendedName>
</protein>
<dbReference type="SUPFAM" id="SSF46689">
    <property type="entry name" value="Homeodomain-like"/>
    <property type="match status" value="1"/>
</dbReference>
<dbReference type="PANTHER" id="PTHR30514">
    <property type="entry name" value="GLUCOKINASE"/>
    <property type="match status" value="1"/>
</dbReference>
<dbReference type="Pfam" id="PF01418">
    <property type="entry name" value="HTH_6"/>
    <property type="match status" value="1"/>
</dbReference>
<dbReference type="Gene3D" id="1.10.10.10">
    <property type="entry name" value="Winged helix-like DNA-binding domain superfamily/Winged helix DNA-binding domain"/>
    <property type="match status" value="1"/>
</dbReference>
<accession>D3AL94</accession>
<comment type="caution">
    <text evidence="2">The sequence shown here is derived from an EMBL/GenBank/DDBJ whole genome shotgun (WGS) entry which is preliminary data.</text>
</comment>
<dbReference type="RefSeq" id="WP_006774832.1">
    <property type="nucleotide sequence ID" value="NZ_GG667700.1"/>
</dbReference>
<dbReference type="EMBL" id="ACIO01000398">
    <property type="protein sequence ID" value="EFC97410.1"/>
    <property type="molecule type" value="Genomic_DNA"/>
</dbReference>
<evidence type="ECO:0000313" key="3">
    <source>
        <dbReference type="Proteomes" id="UP000004968"/>
    </source>
</evidence>
<dbReference type="PROSITE" id="PS51071">
    <property type="entry name" value="HTH_RPIR"/>
    <property type="match status" value="1"/>
</dbReference>
<feature type="domain" description="HTH rpiR-type" evidence="1">
    <location>
        <begin position="9"/>
        <end position="85"/>
    </location>
</feature>
<dbReference type="Gene3D" id="3.40.50.10490">
    <property type="entry name" value="Glucose-6-phosphate isomerase like protein, domain 1"/>
    <property type="match status" value="1"/>
</dbReference>
<dbReference type="PANTHER" id="PTHR30514:SF1">
    <property type="entry name" value="HTH-TYPE TRANSCRIPTIONAL REGULATOR HEXR-RELATED"/>
    <property type="match status" value="1"/>
</dbReference>
<dbReference type="InterPro" id="IPR046348">
    <property type="entry name" value="SIS_dom_sf"/>
</dbReference>
<evidence type="ECO:0000313" key="2">
    <source>
        <dbReference type="EMBL" id="EFC97410.1"/>
    </source>
</evidence>
<dbReference type="InterPro" id="IPR047640">
    <property type="entry name" value="RpiR-like"/>
</dbReference>
<dbReference type="AlphaFoldDB" id="D3AL94"/>
<dbReference type="GeneID" id="93148473"/>
<dbReference type="GO" id="GO:0003677">
    <property type="term" value="F:DNA binding"/>
    <property type="evidence" value="ECO:0007669"/>
    <property type="project" value="InterPro"/>
</dbReference>